<keyword evidence="1" id="KW-0812">Transmembrane</keyword>
<protein>
    <submittedName>
        <fullName evidence="2">Uncharacterized protein</fullName>
    </submittedName>
</protein>
<proteinExistence type="predicted"/>
<dbReference type="AlphaFoldDB" id="A0AAN7WDA5"/>
<evidence type="ECO:0000256" key="1">
    <source>
        <dbReference type="SAM" id="Phobius"/>
    </source>
</evidence>
<evidence type="ECO:0000313" key="2">
    <source>
        <dbReference type="EMBL" id="KAK5703815.1"/>
    </source>
</evidence>
<sequence>MANTSTLALTVLNISLTCVLAVTIFLSLLALQRIWQEVQNLQYLVTQLKMLAREKQPITSAGVIAQPSPYAKQDGSPIISWPIPAAPVMLSDANGARQPPGYREGESPRAALRGLLRMKKEMEK</sequence>
<keyword evidence="1" id="KW-0472">Membrane</keyword>
<accession>A0AAN7WDA5</accession>
<feature type="transmembrane region" description="Helical" evidence="1">
    <location>
        <begin position="6"/>
        <end position="31"/>
    </location>
</feature>
<reference evidence="2" key="1">
    <citation type="submission" date="2023-08" db="EMBL/GenBank/DDBJ databases">
        <title>Black Yeasts Isolated from many extreme environments.</title>
        <authorList>
            <person name="Coleine C."/>
            <person name="Stajich J.E."/>
            <person name="Selbmann L."/>
        </authorList>
    </citation>
    <scope>NUCLEOTIDE SEQUENCE</scope>
    <source>
        <strain evidence="2">CCFEE 5810</strain>
    </source>
</reference>
<evidence type="ECO:0000313" key="3">
    <source>
        <dbReference type="Proteomes" id="UP001310594"/>
    </source>
</evidence>
<comment type="caution">
    <text evidence="2">The sequence shown here is derived from an EMBL/GenBank/DDBJ whole genome shotgun (WGS) entry which is preliminary data.</text>
</comment>
<dbReference type="Proteomes" id="UP001310594">
    <property type="component" value="Unassembled WGS sequence"/>
</dbReference>
<gene>
    <name evidence="2" type="ORF">LTR97_002828</name>
</gene>
<dbReference type="EMBL" id="JAVRQU010000004">
    <property type="protein sequence ID" value="KAK5703815.1"/>
    <property type="molecule type" value="Genomic_DNA"/>
</dbReference>
<name>A0AAN7WDA5_9PEZI</name>
<organism evidence="2 3">
    <name type="scientific">Elasticomyces elasticus</name>
    <dbReference type="NCBI Taxonomy" id="574655"/>
    <lineage>
        <taxon>Eukaryota</taxon>
        <taxon>Fungi</taxon>
        <taxon>Dikarya</taxon>
        <taxon>Ascomycota</taxon>
        <taxon>Pezizomycotina</taxon>
        <taxon>Dothideomycetes</taxon>
        <taxon>Dothideomycetidae</taxon>
        <taxon>Mycosphaerellales</taxon>
        <taxon>Teratosphaeriaceae</taxon>
        <taxon>Elasticomyces</taxon>
    </lineage>
</organism>
<keyword evidence="1" id="KW-1133">Transmembrane helix</keyword>